<dbReference type="RefSeq" id="WP_201656518.1">
    <property type="nucleotide sequence ID" value="NZ_CAJHCS010000025.1"/>
</dbReference>
<sequence>MIRVLFSDVDRTLLTHTYELLPAVRDAVGAAKESGIDVILATARPPMAVLPYAEELGVTDLCICLNGAWVGDLRGGDATVLGQVRPDVVDHVVETCAADGIELLYYTANEIFVTRITPTVVTHCSRTGEVPKEVQSVRNIAAPVLKVLCISTLPNTNAVFRGIAESIGNRAVCAMSRADLLEITASDVSKGRAVAEIARQRGLMRSECAAIGDSDNDLSLLTWADVKLTVDNAMPAIKRIAPLHFASCDVGGMAQAIAYLQARNRFEQHCSV</sequence>
<dbReference type="EC" id="3.1.3.-" evidence="1"/>
<dbReference type="Gene3D" id="3.40.50.1000">
    <property type="entry name" value="HAD superfamily/HAD-like"/>
    <property type="match status" value="1"/>
</dbReference>
<dbReference type="NCBIfam" id="TIGR01484">
    <property type="entry name" value="HAD-SF-IIB"/>
    <property type="match status" value="1"/>
</dbReference>
<dbReference type="Gene3D" id="3.30.1240.10">
    <property type="match status" value="1"/>
</dbReference>
<name>A0ABU9QHX0_9BURK</name>
<dbReference type="Pfam" id="PF08282">
    <property type="entry name" value="Hydrolase_3"/>
    <property type="match status" value="1"/>
</dbReference>
<keyword evidence="1" id="KW-0378">Hydrolase</keyword>
<comment type="caution">
    <text evidence="1">The sequence shown here is derived from an EMBL/GenBank/DDBJ whole genome shotgun (WGS) entry which is preliminary data.</text>
</comment>
<dbReference type="NCBIfam" id="TIGR00099">
    <property type="entry name" value="Cof-subfamily"/>
    <property type="match status" value="1"/>
</dbReference>
<dbReference type="EMBL" id="JAZHGC010000023">
    <property type="protein sequence ID" value="MEM5289062.1"/>
    <property type="molecule type" value="Genomic_DNA"/>
</dbReference>
<evidence type="ECO:0000313" key="1">
    <source>
        <dbReference type="EMBL" id="MEM5289062.1"/>
    </source>
</evidence>
<reference evidence="1 2" key="1">
    <citation type="submission" date="2024-01" db="EMBL/GenBank/DDBJ databases">
        <title>The diversity of rhizobia nodulating Mimosa spp. in eleven states of Brazil covering several biomes is determined by host plant, location, and edaphic factors.</title>
        <authorList>
            <person name="Rouws L."/>
            <person name="Barauna A."/>
            <person name="Beukes C."/>
            <person name="De Faria S.M."/>
            <person name="Gross E."/>
            <person name="Dos Reis Junior F.B."/>
            <person name="Simon M."/>
            <person name="Maluk M."/>
            <person name="Odee D.W."/>
            <person name="Kenicer G."/>
            <person name="Young J.P.W."/>
            <person name="Reis V.M."/>
            <person name="Zilli J."/>
            <person name="James E.K."/>
        </authorList>
    </citation>
    <scope>NUCLEOTIDE SEQUENCE [LARGE SCALE GENOMIC DNA]</scope>
    <source>
        <strain evidence="1 2">JPY77</strain>
    </source>
</reference>
<dbReference type="InterPro" id="IPR036412">
    <property type="entry name" value="HAD-like_sf"/>
</dbReference>
<dbReference type="InterPro" id="IPR000150">
    <property type="entry name" value="Cof"/>
</dbReference>
<keyword evidence="2" id="KW-1185">Reference proteome</keyword>
<evidence type="ECO:0000313" key="2">
    <source>
        <dbReference type="Proteomes" id="UP001494588"/>
    </source>
</evidence>
<dbReference type="PANTHER" id="PTHR10000:SF8">
    <property type="entry name" value="HAD SUPERFAMILY HYDROLASE-LIKE, TYPE 3"/>
    <property type="match status" value="1"/>
</dbReference>
<dbReference type="GO" id="GO:0016787">
    <property type="term" value="F:hydrolase activity"/>
    <property type="evidence" value="ECO:0007669"/>
    <property type="project" value="UniProtKB-KW"/>
</dbReference>
<dbReference type="InterPro" id="IPR006379">
    <property type="entry name" value="HAD-SF_hydro_IIB"/>
</dbReference>
<protein>
    <submittedName>
        <fullName evidence="1">HAD family hydrolase</fullName>
        <ecNumber evidence="1">3.1.3.-</ecNumber>
    </submittedName>
</protein>
<gene>
    <name evidence="1" type="ORF">V4C55_25340</name>
</gene>
<dbReference type="InterPro" id="IPR023214">
    <property type="entry name" value="HAD_sf"/>
</dbReference>
<accession>A0ABU9QHX0</accession>
<dbReference type="Proteomes" id="UP001494588">
    <property type="component" value="Unassembled WGS sequence"/>
</dbReference>
<dbReference type="SUPFAM" id="SSF56784">
    <property type="entry name" value="HAD-like"/>
    <property type="match status" value="1"/>
</dbReference>
<proteinExistence type="predicted"/>
<dbReference type="PANTHER" id="PTHR10000">
    <property type="entry name" value="PHOSPHOSERINE PHOSPHATASE"/>
    <property type="match status" value="1"/>
</dbReference>
<organism evidence="1 2">
    <name type="scientific">Paraburkholderia sabiae</name>
    <dbReference type="NCBI Taxonomy" id="273251"/>
    <lineage>
        <taxon>Bacteria</taxon>
        <taxon>Pseudomonadati</taxon>
        <taxon>Pseudomonadota</taxon>
        <taxon>Betaproteobacteria</taxon>
        <taxon>Burkholderiales</taxon>
        <taxon>Burkholderiaceae</taxon>
        <taxon>Paraburkholderia</taxon>
    </lineage>
</organism>